<dbReference type="InParanoid" id="F8PWT4"/>
<feature type="compositionally biased region" description="Basic and acidic residues" evidence="2">
    <location>
        <begin position="447"/>
        <end position="462"/>
    </location>
</feature>
<feature type="compositionally biased region" description="Polar residues" evidence="2">
    <location>
        <begin position="471"/>
        <end position="483"/>
    </location>
</feature>
<evidence type="ECO:0000256" key="1">
    <source>
        <dbReference type="SAM" id="Coils"/>
    </source>
</evidence>
<organism evidence="4">
    <name type="scientific">Serpula lacrymans var. lacrymans (strain S7.3)</name>
    <name type="common">Dry rot fungus</name>
    <dbReference type="NCBI Taxonomy" id="936435"/>
    <lineage>
        <taxon>Eukaryota</taxon>
        <taxon>Fungi</taxon>
        <taxon>Dikarya</taxon>
        <taxon>Basidiomycota</taxon>
        <taxon>Agaricomycotina</taxon>
        <taxon>Agaricomycetes</taxon>
        <taxon>Agaricomycetidae</taxon>
        <taxon>Boletales</taxon>
        <taxon>Coniophorineae</taxon>
        <taxon>Serpulaceae</taxon>
        <taxon>Serpula</taxon>
    </lineage>
</organism>
<proteinExistence type="predicted"/>
<dbReference type="OrthoDB" id="2681654at2759"/>
<evidence type="ECO:0000256" key="2">
    <source>
        <dbReference type="SAM" id="MobiDB-lite"/>
    </source>
</evidence>
<dbReference type="HOGENOM" id="CLU_029096_0_0_1"/>
<dbReference type="EMBL" id="GL945480">
    <property type="protein sequence ID" value="EGN99261.1"/>
    <property type="molecule type" value="Genomic_DNA"/>
</dbReference>
<feature type="coiled-coil region" evidence="1">
    <location>
        <begin position="41"/>
        <end position="75"/>
    </location>
</feature>
<feature type="compositionally biased region" description="Basic residues" evidence="2">
    <location>
        <begin position="426"/>
        <end position="441"/>
    </location>
</feature>
<dbReference type="STRING" id="936435.F8PWT4"/>
<name>F8PWT4_SERL3</name>
<feature type="compositionally biased region" description="Basic and acidic residues" evidence="2">
    <location>
        <begin position="350"/>
        <end position="360"/>
    </location>
</feature>
<feature type="compositionally biased region" description="Low complexity" evidence="2">
    <location>
        <begin position="381"/>
        <end position="392"/>
    </location>
</feature>
<sequence length="623" mass="70807">MMSQKRGPTPSKVPLKAPTPLRTTMPSAPYDAMVNSQQAHIDDLVQKNRTLEHTIKKLKDELSLEEARAKDAIQVVQTKWKDERKEWREGCETLQACHRIAHLRTSAALDEERIIVLKERGVLREERLARLQRDYKITMFQAREADLESQVLELEDELEARRADEEYEVRVLNEQHQKAMTDLQKKYTIVATEVKDMAAELTAARKDKEDAEDRLRHLREEHADSASKSASSSSKLERITLQRDTLLTRVDELKQANDDLKRSNSELQRQVDKWQSLENRGEAELDNVRKQKIDLEIRTKDIERKVGDAEEKLQGQVAAFEKERRKVDKLRETLEAWKKEAEDQQAAAEVNEKHVEDTHKQLAKANKQVERLESQLEAIRSNPKPSSSKASPVQRYASVDRIPSEDEVEKEVIRSSASSNETGTKQRSKRKPSPPSRRKHVSPALEEIQKPESRGRAAREADSDVEIIEPSTKSKNKQPVSSVETEDTAAKRKRGRPKKVAAEDDQEDKTNKQRGKKATPEVGRGDPPEKGKSKRITSGGVKALPTVQEEDDSAKEEDSVPKKKKRKINIFPAAQPPAFSWNQMAQGDSGLNIPTELSPVKDTDTVPRRFGRVSAGSSFSRPR</sequence>
<feature type="region of interest" description="Disordered" evidence="2">
    <location>
        <begin position="341"/>
        <end position="566"/>
    </location>
</feature>
<keyword evidence="4" id="KW-1185">Reference proteome</keyword>
<dbReference type="AlphaFoldDB" id="F8PWT4"/>
<keyword evidence="1" id="KW-0175">Coiled coil</keyword>
<feature type="region of interest" description="Disordered" evidence="2">
    <location>
        <begin position="585"/>
        <end position="623"/>
    </location>
</feature>
<dbReference type="OMA" id="LQIAHRI"/>
<dbReference type="Proteomes" id="UP000008063">
    <property type="component" value="Unassembled WGS sequence"/>
</dbReference>
<evidence type="ECO:0000313" key="3">
    <source>
        <dbReference type="EMBL" id="EGN99261.1"/>
    </source>
</evidence>
<gene>
    <name evidence="3" type="ORF">SERLA73DRAFT_182173</name>
</gene>
<accession>F8PWT4</accession>
<evidence type="ECO:0000313" key="4">
    <source>
        <dbReference type="Proteomes" id="UP000008063"/>
    </source>
</evidence>
<protein>
    <submittedName>
        <fullName evidence="3">Uncharacterized protein</fullName>
    </submittedName>
</protein>
<reference evidence="4" key="1">
    <citation type="journal article" date="2011" name="Science">
        <title>The plant cell wall-decomposing machinery underlies the functional diversity of forest fungi.</title>
        <authorList>
            <person name="Eastwood D.C."/>
            <person name="Floudas D."/>
            <person name="Binder M."/>
            <person name="Majcherczyk A."/>
            <person name="Schneider P."/>
            <person name="Aerts A."/>
            <person name="Asiegbu F.O."/>
            <person name="Baker S.E."/>
            <person name="Barry K."/>
            <person name="Bendiksby M."/>
            <person name="Blumentritt M."/>
            <person name="Coutinho P.M."/>
            <person name="Cullen D."/>
            <person name="de Vries R.P."/>
            <person name="Gathman A."/>
            <person name="Goodell B."/>
            <person name="Henrissat B."/>
            <person name="Ihrmark K."/>
            <person name="Kauserud H."/>
            <person name="Kohler A."/>
            <person name="LaButti K."/>
            <person name="Lapidus A."/>
            <person name="Lavin J.L."/>
            <person name="Lee Y.-H."/>
            <person name="Lindquist E."/>
            <person name="Lilly W."/>
            <person name="Lucas S."/>
            <person name="Morin E."/>
            <person name="Murat C."/>
            <person name="Oguiza J.A."/>
            <person name="Park J."/>
            <person name="Pisabarro A.G."/>
            <person name="Riley R."/>
            <person name="Rosling A."/>
            <person name="Salamov A."/>
            <person name="Schmidt O."/>
            <person name="Schmutz J."/>
            <person name="Skrede I."/>
            <person name="Stenlid J."/>
            <person name="Wiebenga A."/>
            <person name="Xie X."/>
            <person name="Kuees U."/>
            <person name="Hibbett D.S."/>
            <person name="Hoffmeister D."/>
            <person name="Hoegberg N."/>
            <person name="Martin F."/>
            <person name="Grigoriev I.V."/>
            <person name="Watkinson S.C."/>
        </authorList>
    </citation>
    <scope>NUCLEOTIDE SEQUENCE [LARGE SCALE GENOMIC DNA]</scope>
    <source>
        <strain evidence="4">strain S7.3</strain>
    </source>
</reference>
<feature type="region of interest" description="Disordered" evidence="2">
    <location>
        <begin position="1"/>
        <end position="28"/>
    </location>
</feature>